<dbReference type="PANTHER" id="PTHR38075">
    <property type="entry name" value="DUF4139 DOMAIN-CONTAINING PROTEIN"/>
    <property type="match status" value="1"/>
</dbReference>
<accession>A0ABS3ZBP7</accession>
<keyword evidence="3" id="KW-1185">Reference proteome</keyword>
<evidence type="ECO:0000313" key="3">
    <source>
        <dbReference type="Proteomes" id="UP000810171"/>
    </source>
</evidence>
<organism evidence="2 3">
    <name type="scientific">Marinobacterium alkalitolerans</name>
    <dbReference type="NCBI Taxonomy" id="1542925"/>
    <lineage>
        <taxon>Bacteria</taxon>
        <taxon>Pseudomonadati</taxon>
        <taxon>Pseudomonadota</taxon>
        <taxon>Gammaproteobacteria</taxon>
        <taxon>Oceanospirillales</taxon>
        <taxon>Oceanospirillaceae</taxon>
        <taxon>Marinobacterium</taxon>
    </lineage>
</organism>
<evidence type="ECO:0000313" key="2">
    <source>
        <dbReference type="EMBL" id="MBP0049112.1"/>
    </source>
</evidence>
<gene>
    <name evidence="2" type="ORF">H9C73_10215</name>
</gene>
<evidence type="ECO:0008006" key="4">
    <source>
        <dbReference type="Google" id="ProtNLM"/>
    </source>
</evidence>
<proteinExistence type="predicted"/>
<evidence type="ECO:0000256" key="1">
    <source>
        <dbReference type="SAM" id="SignalP"/>
    </source>
</evidence>
<name>A0ABS3ZBP7_9GAMM</name>
<comment type="caution">
    <text evidence="2">The sequence shown here is derived from an EMBL/GenBank/DDBJ whole genome shotgun (WGS) entry which is preliminary data.</text>
</comment>
<protein>
    <recommendedName>
        <fullName evidence="4">DUF4139 domain-containing protein</fullName>
    </recommendedName>
</protein>
<feature type="chain" id="PRO_5045088627" description="DUF4139 domain-containing protein" evidence="1">
    <location>
        <begin position="26"/>
        <end position="470"/>
    </location>
</feature>
<sequence length="470" mass="51734">MTTRLLPRLLVTTGLLTASVTSASALVLSEEERTALGLTLYQHNLAQVDEQRSIPALPAASPVHLTGVSPLMLPETLQISGAGSLLEQSLQQNTLELNQLLQQQIGKTIQLKRFNPATGIDSERRVRLLRVQGQILLIENEQGQVETLPIHNGQWRLAVTPDAPYALKPRLTFQTRGTDNKGTAQLRYLTRGLSWSMDYVLSLDAEGQQLDLQGLASIQNDTDQHWPSATIKLLAGEVHEPEPGYRMEQVQFMARAAKADAAGGASRSSIQDYHLYTLPQPLSLGPQERKQVPLIQQDGIAADIRYQQQLQISTHQQAPVEGATPNVVLRFEAPAVRDSKTPLPAGQVRVFRPDTEGQPQFVGGSRLDATAAGDEAEVLLGQAFDLEVEYVQTAFRKVYNGYEVSYTVTLHNRAETSRSFELNAQAPLPFNLIESELAPANTYASGLQWLLELPAQSSRTLSFSLELIRP</sequence>
<reference evidence="2 3" key="1">
    <citation type="submission" date="2020-09" db="EMBL/GenBank/DDBJ databases">
        <authorList>
            <person name="Tanuku N.R.S."/>
        </authorList>
    </citation>
    <scope>NUCLEOTIDE SEQUENCE [LARGE SCALE GENOMIC DNA]</scope>
    <source>
        <strain evidence="2 3">AK62</strain>
    </source>
</reference>
<keyword evidence="1" id="KW-0732">Signal</keyword>
<dbReference type="PANTHER" id="PTHR38075:SF1">
    <property type="entry name" value="DUF4139 DOMAIN-CONTAINING PROTEIN"/>
    <property type="match status" value="1"/>
</dbReference>
<dbReference type="Proteomes" id="UP000810171">
    <property type="component" value="Unassembled WGS sequence"/>
</dbReference>
<feature type="signal peptide" evidence="1">
    <location>
        <begin position="1"/>
        <end position="25"/>
    </location>
</feature>
<dbReference type="RefSeq" id="WP_209287732.1">
    <property type="nucleotide sequence ID" value="NZ_JACVEW010000014.1"/>
</dbReference>
<dbReference type="EMBL" id="JACVEW010000014">
    <property type="protein sequence ID" value="MBP0049112.1"/>
    <property type="molecule type" value="Genomic_DNA"/>
</dbReference>